<evidence type="ECO:0000313" key="5">
    <source>
        <dbReference type="Proteomes" id="UP000050342"/>
    </source>
</evidence>
<dbReference type="EMBL" id="LLWH01000221">
    <property type="protein sequence ID" value="KQB51793.1"/>
    <property type="molecule type" value="Genomic_DNA"/>
</dbReference>
<accession>A0A0Q0YS17</accession>
<evidence type="ECO:0000256" key="2">
    <source>
        <dbReference type="ARBA" id="ARBA00022679"/>
    </source>
</evidence>
<dbReference type="Pfam" id="PF13649">
    <property type="entry name" value="Methyltransf_25"/>
    <property type="match status" value="1"/>
</dbReference>
<dbReference type="STRING" id="1563157.AQS70_16695"/>
<dbReference type="CDD" id="cd02440">
    <property type="entry name" value="AdoMet_MTases"/>
    <property type="match status" value="1"/>
</dbReference>
<dbReference type="InterPro" id="IPR029063">
    <property type="entry name" value="SAM-dependent_MTases_sf"/>
</dbReference>
<dbReference type="Proteomes" id="UP000050342">
    <property type="component" value="Unassembled WGS sequence"/>
</dbReference>
<dbReference type="PANTHER" id="PTHR43861">
    <property type="entry name" value="TRANS-ACONITATE 2-METHYLTRANSFERASE-RELATED"/>
    <property type="match status" value="1"/>
</dbReference>
<proteinExistence type="predicted"/>
<keyword evidence="2" id="KW-0808">Transferase</keyword>
<evidence type="ECO:0000313" key="4">
    <source>
        <dbReference type="EMBL" id="KQB51793.1"/>
    </source>
</evidence>
<reference evidence="4 5" key="1">
    <citation type="submission" date="2015-10" db="EMBL/GenBank/DDBJ databases">
        <title>Pseudomonas helleri sp. nov. and Pseudomonas weihenstephanensis sp. nov., isolated from raw cows milk.</title>
        <authorList>
            <person name="Von Neubeck M."/>
            <person name="Huptas C."/>
            <person name="Wenning M."/>
            <person name="Scherer S."/>
        </authorList>
    </citation>
    <scope>NUCLEOTIDE SEQUENCE [LARGE SCALE GENOMIC DNA]</scope>
    <source>
        <strain evidence="4 5">BSTT44</strain>
    </source>
</reference>
<evidence type="ECO:0000256" key="1">
    <source>
        <dbReference type="ARBA" id="ARBA00022603"/>
    </source>
</evidence>
<comment type="caution">
    <text evidence="4">The sequence shown here is derived from an EMBL/GenBank/DDBJ whole genome shotgun (WGS) entry which is preliminary data.</text>
</comment>
<dbReference type="Gene3D" id="3.40.50.150">
    <property type="entry name" value="Vaccinia Virus protein VP39"/>
    <property type="match status" value="1"/>
</dbReference>
<name>A0A0Q0YS17_9PSED</name>
<protein>
    <recommendedName>
        <fullName evidence="3">Methyltransferase domain-containing protein</fullName>
    </recommendedName>
</protein>
<dbReference type="InterPro" id="IPR041698">
    <property type="entry name" value="Methyltransf_25"/>
</dbReference>
<keyword evidence="1" id="KW-0489">Methyltransferase</keyword>
<evidence type="ECO:0000259" key="3">
    <source>
        <dbReference type="Pfam" id="PF13649"/>
    </source>
</evidence>
<sequence>MENVWFNPEGYQRTSKHLQKRCLELLLSFATPRGRLLDVGCGTGNALLFTDKQNIEQYVGIDISKDMIAFANLAHAAPNVRFLIGDFLEVSLDQFKRFDNAICAACLHWFIPREQDVINKLSALINPGGYLFLSCAFGFDYVPSERAVQEQVLMEIRKKYPCITEPVVFDDFRFNRASIISTLHDFEIIRSHRIEEPVQFKTFEDFKDWHLGSGSVVYGQFEEHARDSAINDYYQKLYQHYYAGRYSTAYSTGLMLLKKRMV</sequence>
<dbReference type="GO" id="GO:0008168">
    <property type="term" value="F:methyltransferase activity"/>
    <property type="evidence" value="ECO:0007669"/>
    <property type="project" value="UniProtKB-KW"/>
</dbReference>
<organism evidence="4 5">
    <name type="scientific">Pseudomonas endophytica</name>
    <dbReference type="NCBI Taxonomy" id="1563157"/>
    <lineage>
        <taxon>Bacteria</taxon>
        <taxon>Pseudomonadati</taxon>
        <taxon>Pseudomonadota</taxon>
        <taxon>Gammaproteobacteria</taxon>
        <taxon>Pseudomonadales</taxon>
        <taxon>Pseudomonadaceae</taxon>
        <taxon>Pseudomonas</taxon>
    </lineage>
</organism>
<gene>
    <name evidence="4" type="ORF">AQS70_16695</name>
</gene>
<dbReference type="PANTHER" id="PTHR43861:SF1">
    <property type="entry name" value="TRANS-ACONITATE 2-METHYLTRANSFERASE"/>
    <property type="match status" value="1"/>
</dbReference>
<feature type="domain" description="Methyltransferase" evidence="3">
    <location>
        <begin position="37"/>
        <end position="129"/>
    </location>
</feature>
<dbReference type="AlphaFoldDB" id="A0A0Q0YS17"/>
<dbReference type="OrthoDB" id="9760689at2"/>
<dbReference type="RefSeq" id="WP_055104691.1">
    <property type="nucleotide sequence ID" value="NZ_LLWH01000221.1"/>
</dbReference>
<keyword evidence="5" id="KW-1185">Reference proteome</keyword>
<dbReference type="SUPFAM" id="SSF53335">
    <property type="entry name" value="S-adenosyl-L-methionine-dependent methyltransferases"/>
    <property type="match status" value="1"/>
</dbReference>
<dbReference type="GO" id="GO:0032259">
    <property type="term" value="P:methylation"/>
    <property type="evidence" value="ECO:0007669"/>
    <property type="project" value="UniProtKB-KW"/>
</dbReference>